<dbReference type="CDD" id="cd03673">
    <property type="entry name" value="NUDIX_Ap6A_hydrolase"/>
    <property type="match status" value="1"/>
</dbReference>
<comment type="similarity">
    <text evidence="2 5">Belongs to the Nudix hydrolase family.</text>
</comment>
<dbReference type="InterPro" id="IPR013078">
    <property type="entry name" value="His_Pase_superF_clade-1"/>
</dbReference>
<keyword evidence="7" id="KW-1185">Reference proteome</keyword>
<dbReference type="CDD" id="cd07067">
    <property type="entry name" value="HP_PGM_like"/>
    <property type="match status" value="1"/>
</dbReference>
<dbReference type="Gene3D" id="3.40.50.1240">
    <property type="entry name" value="Phosphoglycerate mutase-like"/>
    <property type="match status" value="1"/>
</dbReference>
<dbReference type="GO" id="GO:0016787">
    <property type="term" value="F:hydrolase activity"/>
    <property type="evidence" value="ECO:0007669"/>
    <property type="project" value="UniProtKB-KW"/>
</dbReference>
<dbReference type="SMART" id="SM00855">
    <property type="entry name" value="PGAM"/>
    <property type="match status" value="1"/>
</dbReference>
<comment type="caution">
    <text evidence="6">The sequence shown here is derived from an EMBL/GenBank/DDBJ whole genome shotgun (WGS) entry which is preliminary data.</text>
</comment>
<evidence type="ECO:0000256" key="4">
    <source>
        <dbReference type="ARBA" id="ARBA00022842"/>
    </source>
</evidence>
<evidence type="ECO:0000256" key="3">
    <source>
        <dbReference type="ARBA" id="ARBA00022801"/>
    </source>
</evidence>
<dbReference type="AlphaFoldDB" id="A0A1X1RI62"/>
<evidence type="ECO:0000256" key="1">
    <source>
        <dbReference type="ARBA" id="ARBA00001946"/>
    </source>
</evidence>
<dbReference type="Gene3D" id="3.90.79.10">
    <property type="entry name" value="Nucleoside Triphosphate Pyrophosphohydrolase"/>
    <property type="match status" value="1"/>
</dbReference>
<dbReference type="PROSITE" id="PS00893">
    <property type="entry name" value="NUDIX_BOX"/>
    <property type="match status" value="1"/>
</dbReference>
<evidence type="ECO:0000256" key="2">
    <source>
        <dbReference type="ARBA" id="ARBA00005582"/>
    </source>
</evidence>
<dbReference type="SUPFAM" id="SSF53254">
    <property type="entry name" value="Phosphoglycerate mutase-like"/>
    <property type="match status" value="1"/>
</dbReference>
<dbReference type="InterPro" id="IPR000086">
    <property type="entry name" value="NUDIX_hydrolase_dom"/>
</dbReference>
<dbReference type="PANTHER" id="PTHR43222">
    <property type="entry name" value="NUDIX HYDROLASE 23"/>
    <property type="match status" value="1"/>
</dbReference>
<gene>
    <name evidence="6" type="ORF">AWC04_04890</name>
</gene>
<keyword evidence="3 5" id="KW-0378">Hydrolase</keyword>
<evidence type="ECO:0000313" key="6">
    <source>
        <dbReference type="EMBL" id="ORV06784.1"/>
    </source>
</evidence>
<dbReference type="InterPro" id="IPR020476">
    <property type="entry name" value="Nudix_hydrolase"/>
</dbReference>
<dbReference type="EMBL" id="LQOJ01000020">
    <property type="protein sequence ID" value="ORV06784.1"/>
    <property type="molecule type" value="Genomic_DNA"/>
</dbReference>
<accession>A0A1X1RI62</accession>
<dbReference type="SUPFAM" id="SSF55811">
    <property type="entry name" value="Nudix"/>
    <property type="match status" value="1"/>
</dbReference>
<dbReference type="PRINTS" id="PR00502">
    <property type="entry name" value="NUDIXFAMILY"/>
</dbReference>
<dbReference type="RefSeq" id="WP_085093649.1">
    <property type="nucleotide sequence ID" value="NZ_AP022603.1"/>
</dbReference>
<reference evidence="6 7" key="1">
    <citation type="submission" date="2016-01" db="EMBL/GenBank/DDBJ databases">
        <title>The new phylogeny of the genus Mycobacterium.</title>
        <authorList>
            <person name="Tarcisio F."/>
            <person name="Conor M."/>
            <person name="Antonella G."/>
            <person name="Elisabetta G."/>
            <person name="Giulia F.S."/>
            <person name="Sara T."/>
            <person name="Anna F."/>
            <person name="Clotilde B."/>
            <person name="Roberto B."/>
            <person name="Veronica D.S."/>
            <person name="Fabio R."/>
            <person name="Monica P."/>
            <person name="Olivier J."/>
            <person name="Enrico T."/>
            <person name="Nicola S."/>
        </authorList>
    </citation>
    <scope>NUCLEOTIDE SEQUENCE [LARGE SCALE GENOMIC DNA]</scope>
    <source>
        <strain evidence="6 7">DSM 44179</strain>
    </source>
</reference>
<dbReference type="Pfam" id="PF00300">
    <property type="entry name" value="His_Phos_1"/>
    <property type="match status" value="1"/>
</dbReference>
<name>A0A1X1RI62_MYCFA</name>
<dbReference type="InterPro" id="IPR029033">
    <property type="entry name" value="His_PPase_superfam"/>
</dbReference>
<dbReference type="STRING" id="1793.AWC04_04890"/>
<evidence type="ECO:0000256" key="5">
    <source>
        <dbReference type="RuleBase" id="RU003476"/>
    </source>
</evidence>
<evidence type="ECO:0000313" key="7">
    <source>
        <dbReference type="Proteomes" id="UP000193484"/>
    </source>
</evidence>
<proteinExistence type="inferred from homology"/>
<dbReference type="InterPro" id="IPR020084">
    <property type="entry name" value="NUDIX_hydrolase_CS"/>
</dbReference>
<dbReference type="PANTHER" id="PTHR43222:SF9">
    <property type="entry name" value="8-OXO-(D)GTP PHOSPHATASE"/>
    <property type="match status" value="1"/>
</dbReference>
<comment type="cofactor">
    <cofactor evidence="1">
        <name>Mg(2+)</name>
        <dbReference type="ChEBI" id="CHEBI:18420"/>
    </cofactor>
</comment>
<dbReference type="PROSITE" id="PS51462">
    <property type="entry name" value="NUDIX"/>
    <property type="match status" value="1"/>
</dbReference>
<organism evidence="6 7">
    <name type="scientific">Mycolicibacterium fallax</name>
    <name type="common">Mycobacterium fallax</name>
    <dbReference type="NCBI Taxonomy" id="1793"/>
    <lineage>
        <taxon>Bacteria</taxon>
        <taxon>Bacillati</taxon>
        <taxon>Actinomycetota</taxon>
        <taxon>Actinomycetes</taxon>
        <taxon>Mycobacteriales</taxon>
        <taxon>Mycobacteriaceae</taxon>
        <taxon>Mycolicibacterium</taxon>
    </lineage>
</organism>
<dbReference type="Proteomes" id="UP000193484">
    <property type="component" value="Unassembled WGS sequence"/>
</dbReference>
<protein>
    <submittedName>
        <fullName evidence="6">NUDIX hydrolase</fullName>
    </submittedName>
</protein>
<dbReference type="InterPro" id="IPR015797">
    <property type="entry name" value="NUDIX_hydrolase-like_dom_sf"/>
</dbReference>
<sequence length="312" mass="34793">MPSETHDHRGKSGHRTGPVLAAGAVLWRPGADGAPEVAVVHRPRYDDWSLPKGKVDKGESEPATAVREIFEETGFRSRLGRRLGTARYLLNGSGEKKVTYWAARADDGDFLANREVDRLEWLPVAAAADRLGYPQDRKVLRRFARLPHDTHTLLVVRHATAGRKSRYHGDDRCRPLDANGRTQAEAMVPLLLAFGAERLHAADRTRCHQTLEPLAEALRVAIENEPALTEEAYADNRKAARHRFLQIAELPGTRAVCSQGKVIPHIIDWWCERDAVSADKSRNRKGSIWVLSLHNGRLIAADHIASPLPVRN</sequence>
<dbReference type="Pfam" id="PF00293">
    <property type="entry name" value="NUDIX"/>
    <property type="match status" value="1"/>
</dbReference>
<keyword evidence="4" id="KW-0460">Magnesium</keyword>